<dbReference type="Proteomes" id="UP001501353">
    <property type="component" value="Unassembled WGS sequence"/>
</dbReference>
<dbReference type="InterPro" id="IPR011006">
    <property type="entry name" value="CheY-like_superfamily"/>
</dbReference>
<dbReference type="PROSITE" id="PS50043">
    <property type="entry name" value="HTH_LUXR_2"/>
    <property type="match status" value="1"/>
</dbReference>
<dbReference type="RefSeq" id="WP_344762721.1">
    <property type="nucleotide sequence ID" value="NZ_BAAAZE010000008.1"/>
</dbReference>
<dbReference type="InterPro" id="IPR016032">
    <property type="entry name" value="Sig_transdc_resp-reg_C-effctor"/>
</dbReference>
<evidence type="ECO:0000313" key="6">
    <source>
        <dbReference type="EMBL" id="GAA4020109.1"/>
    </source>
</evidence>
<feature type="modified residue" description="4-aspartylphosphate" evidence="3">
    <location>
        <position position="57"/>
    </location>
</feature>
<name>A0ABP7T2M4_9BURK</name>
<evidence type="ECO:0000256" key="1">
    <source>
        <dbReference type="ARBA" id="ARBA00022553"/>
    </source>
</evidence>
<dbReference type="InterPro" id="IPR058245">
    <property type="entry name" value="NreC/VraR/RcsB-like_REC"/>
</dbReference>
<dbReference type="PROSITE" id="PS50110">
    <property type="entry name" value="RESPONSE_REGULATORY"/>
    <property type="match status" value="1"/>
</dbReference>
<evidence type="ECO:0000259" key="4">
    <source>
        <dbReference type="PROSITE" id="PS50043"/>
    </source>
</evidence>
<accession>A0ABP7T2M4</accession>
<comment type="caution">
    <text evidence="6">The sequence shown here is derived from an EMBL/GenBank/DDBJ whole genome shotgun (WGS) entry which is preliminary data.</text>
</comment>
<dbReference type="InterPro" id="IPR001789">
    <property type="entry name" value="Sig_transdc_resp-reg_receiver"/>
</dbReference>
<dbReference type="InterPro" id="IPR000792">
    <property type="entry name" value="Tscrpt_reg_LuxR_C"/>
</dbReference>
<keyword evidence="7" id="KW-1185">Reference proteome</keyword>
<dbReference type="InterPro" id="IPR039420">
    <property type="entry name" value="WalR-like"/>
</dbReference>
<evidence type="ECO:0000256" key="3">
    <source>
        <dbReference type="PROSITE-ProRule" id="PRU00169"/>
    </source>
</evidence>
<dbReference type="Pfam" id="PF00072">
    <property type="entry name" value="Response_reg"/>
    <property type="match status" value="1"/>
</dbReference>
<evidence type="ECO:0000313" key="7">
    <source>
        <dbReference type="Proteomes" id="UP001501353"/>
    </source>
</evidence>
<feature type="domain" description="Response regulatory" evidence="5">
    <location>
        <begin position="6"/>
        <end position="122"/>
    </location>
</feature>
<dbReference type="SMART" id="SM00421">
    <property type="entry name" value="HTH_LUXR"/>
    <property type="match status" value="1"/>
</dbReference>
<proteinExistence type="predicted"/>
<dbReference type="Gene3D" id="3.40.50.2300">
    <property type="match status" value="1"/>
</dbReference>
<dbReference type="PRINTS" id="PR00038">
    <property type="entry name" value="HTHLUXR"/>
</dbReference>
<dbReference type="CDD" id="cd06170">
    <property type="entry name" value="LuxR_C_like"/>
    <property type="match status" value="1"/>
</dbReference>
<evidence type="ECO:0000259" key="5">
    <source>
        <dbReference type="PROSITE" id="PS50110"/>
    </source>
</evidence>
<gene>
    <name evidence="6" type="ORF">GCM10022212_15600</name>
</gene>
<dbReference type="SMART" id="SM00448">
    <property type="entry name" value="REC"/>
    <property type="match status" value="1"/>
</dbReference>
<reference evidence="7" key="1">
    <citation type="journal article" date="2019" name="Int. J. Syst. Evol. Microbiol.">
        <title>The Global Catalogue of Microorganisms (GCM) 10K type strain sequencing project: providing services to taxonomists for standard genome sequencing and annotation.</title>
        <authorList>
            <consortium name="The Broad Institute Genomics Platform"/>
            <consortium name="The Broad Institute Genome Sequencing Center for Infectious Disease"/>
            <person name="Wu L."/>
            <person name="Ma J."/>
        </authorList>
    </citation>
    <scope>NUCLEOTIDE SEQUENCE [LARGE SCALE GENOMIC DNA]</scope>
    <source>
        <strain evidence="7">JCM 16673</strain>
    </source>
</reference>
<dbReference type="PANTHER" id="PTHR43214">
    <property type="entry name" value="TWO-COMPONENT RESPONSE REGULATOR"/>
    <property type="match status" value="1"/>
</dbReference>
<organism evidence="6 7">
    <name type="scientific">Actimicrobium antarcticum</name>
    <dbReference type="NCBI Taxonomy" id="1051899"/>
    <lineage>
        <taxon>Bacteria</taxon>
        <taxon>Pseudomonadati</taxon>
        <taxon>Pseudomonadota</taxon>
        <taxon>Betaproteobacteria</taxon>
        <taxon>Burkholderiales</taxon>
        <taxon>Oxalobacteraceae</taxon>
        <taxon>Actimicrobium</taxon>
    </lineage>
</organism>
<evidence type="ECO:0000256" key="2">
    <source>
        <dbReference type="ARBA" id="ARBA00023125"/>
    </source>
</evidence>
<keyword evidence="1 3" id="KW-0597">Phosphoprotein</keyword>
<dbReference type="PANTHER" id="PTHR43214:SF43">
    <property type="entry name" value="TWO-COMPONENT RESPONSE REGULATOR"/>
    <property type="match status" value="1"/>
</dbReference>
<feature type="domain" description="HTH luxR-type" evidence="4">
    <location>
        <begin position="147"/>
        <end position="212"/>
    </location>
</feature>
<dbReference type="SUPFAM" id="SSF46894">
    <property type="entry name" value="C-terminal effector domain of the bipartite response regulators"/>
    <property type="match status" value="1"/>
</dbReference>
<dbReference type="EMBL" id="BAAAZE010000008">
    <property type="protein sequence ID" value="GAA4020109.1"/>
    <property type="molecule type" value="Genomic_DNA"/>
</dbReference>
<dbReference type="CDD" id="cd17535">
    <property type="entry name" value="REC_NarL-like"/>
    <property type="match status" value="1"/>
</dbReference>
<dbReference type="SUPFAM" id="SSF52172">
    <property type="entry name" value="CheY-like"/>
    <property type="match status" value="1"/>
</dbReference>
<keyword evidence="2" id="KW-0238">DNA-binding</keyword>
<dbReference type="Pfam" id="PF00196">
    <property type="entry name" value="GerE"/>
    <property type="match status" value="1"/>
</dbReference>
<protein>
    <submittedName>
        <fullName evidence="6">Response regulator transcription factor</fullName>
    </submittedName>
</protein>
<sequence length="215" mass="23506">MKKKTTILLVDDHVLVRAGIRSLIDQLGDFSVVAEASDPAAAMEAIALSVPDIVLTDIAMGPYSGLDLVRDLKLQYPQVATMILSMHASEEMVAEALRHGASAYLLKESAPAELDIALNAVVRHETYLSPAVSTRMIERFIRAPSAEASSFPALTARQSQILKMIVMRKGTKEIAFELDLSEKTVAAHRSQLMERLGVRDVVSLVLLAVKHNFDK</sequence>